<proteinExistence type="predicted"/>
<gene>
    <name evidence="2" type="ORF">DN412_39805</name>
</gene>
<keyword evidence="3" id="KW-1185">Reference proteome</keyword>
<accession>A0A370NH97</accession>
<dbReference type="EMBL" id="QKWJ01000126">
    <property type="protein sequence ID" value="RDK04945.1"/>
    <property type="molecule type" value="Genomic_DNA"/>
</dbReference>
<sequence>MCYRIRDLDRPREKTAQQRHTPTTLSLRSRLNERWAALMAWLRPSPKTTSPVTATSLEQSELAEAAAKPVPRPIDQACTVIASTAREREAETA</sequence>
<reference evidence="3" key="1">
    <citation type="submission" date="2018-06" db="EMBL/GenBank/DDBJ databases">
        <authorList>
            <person name="Feng T."/>
            <person name="Jeon C.O."/>
        </authorList>
    </citation>
    <scope>NUCLEOTIDE SEQUENCE [LARGE SCALE GENOMIC DNA]</scope>
    <source>
        <strain evidence="3">S23</strain>
    </source>
</reference>
<protein>
    <submittedName>
        <fullName evidence="2">Uncharacterized protein</fullName>
    </submittedName>
</protein>
<feature type="region of interest" description="Disordered" evidence="1">
    <location>
        <begin position="1"/>
        <end position="24"/>
    </location>
</feature>
<feature type="compositionally biased region" description="Basic and acidic residues" evidence="1">
    <location>
        <begin position="1"/>
        <end position="16"/>
    </location>
</feature>
<organism evidence="2 3">
    <name type="scientific">Cupriavidus lacunae</name>
    <dbReference type="NCBI Taxonomy" id="2666307"/>
    <lineage>
        <taxon>Bacteria</taxon>
        <taxon>Pseudomonadati</taxon>
        <taxon>Pseudomonadota</taxon>
        <taxon>Betaproteobacteria</taxon>
        <taxon>Burkholderiales</taxon>
        <taxon>Burkholderiaceae</taxon>
        <taxon>Cupriavidus</taxon>
    </lineage>
</organism>
<dbReference type="Proteomes" id="UP000255165">
    <property type="component" value="Unassembled WGS sequence"/>
</dbReference>
<evidence type="ECO:0000256" key="1">
    <source>
        <dbReference type="SAM" id="MobiDB-lite"/>
    </source>
</evidence>
<name>A0A370NH97_9BURK</name>
<comment type="caution">
    <text evidence="2">The sequence shown here is derived from an EMBL/GenBank/DDBJ whole genome shotgun (WGS) entry which is preliminary data.</text>
</comment>
<evidence type="ECO:0000313" key="3">
    <source>
        <dbReference type="Proteomes" id="UP000255165"/>
    </source>
</evidence>
<dbReference type="AlphaFoldDB" id="A0A370NH97"/>
<evidence type="ECO:0000313" key="2">
    <source>
        <dbReference type="EMBL" id="RDK04945.1"/>
    </source>
</evidence>